<reference evidence="1 2" key="1">
    <citation type="submission" date="2019-03" db="EMBL/GenBank/DDBJ databases">
        <title>Paraburkholderia sp. 7MH5, isolated from subtropical forest soil.</title>
        <authorList>
            <person name="Gao Z.-H."/>
            <person name="Qiu L.-H."/>
        </authorList>
    </citation>
    <scope>NUCLEOTIDE SEQUENCE [LARGE SCALE GENOMIC DNA]</scope>
    <source>
        <strain evidence="1 2">7MH5</strain>
    </source>
</reference>
<dbReference type="Proteomes" id="UP000295727">
    <property type="component" value="Chromosome 2"/>
</dbReference>
<dbReference type="EMBL" id="CP038149">
    <property type="protein sequence ID" value="QBQ99256.1"/>
    <property type="molecule type" value="Genomic_DNA"/>
</dbReference>
<evidence type="ECO:0008006" key="3">
    <source>
        <dbReference type="Google" id="ProtNLM"/>
    </source>
</evidence>
<dbReference type="AlphaFoldDB" id="A0A4P7CWT5"/>
<dbReference type="KEGG" id="ppai:E1956_18805"/>
<proteinExistence type="predicted"/>
<gene>
    <name evidence="1" type="ORF">E1956_18805</name>
</gene>
<keyword evidence="2" id="KW-1185">Reference proteome</keyword>
<evidence type="ECO:0000313" key="2">
    <source>
        <dbReference type="Proteomes" id="UP000295727"/>
    </source>
</evidence>
<protein>
    <recommendedName>
        <fullName evidence="3">Pentapeptide repeat-containing protein</fullName>
    </recommendedName>
</protein>
<dbReference type="RefSeq" id="WP_134751843.1">
    <property type="nucleotide sequence ID" value="NZ_CP038149.1"/>
</dbReference>
<accession>A0A4P7CWT5</accession>
<dbReference type="OrthoDB" id="8457189at2"/>
<name>A0A4P7CWT5_9BURK</name>
<sequence length="108" mass="11394">MKFRQVSLATTNLARVKLMGANLTGALIINTNAAARYVKLYESTDTPVVGTTVPAMTIEVPASSQLALAWPNGVNFSQTMWMATTDNAADSDATAVGAGDLITQLFVE</sequence>
<organism evidence="1 2">
    <name type="scientific">Paraburkholderia pallida</name>
    <dbReference type="NCBI Taxonomy" id="2547399"/>
    <lineage>
        <taxon>Bacteria</taxon>
        <taxon>Pseudomonadati</taxon>
        <taxon>Pseudomonadota</taxon>
        <taxon>Betaproteobacteria</taxon>
        <taxon>Burkholderiales</taxon>
        <taxon>Burkholderiaceae</taxon>
        <taxon>Paraburkholderia</taxon>
    </lineage>
</organism>
<evidence type="ECO:0000313" key="1">
    <source>
        <dbReference type="EMBL" id="QBQ99256.1"/>
    </source>
</evidence>